<evidence type="ECO:0000313" key="10">
    <source>
        <dbReference type="EMBL" id="ETW94509.1"/>
    </source>
</evidence>
<dbReference type="InterPro" id="IPR029063">
    <property type="entry name" value="SAM-dependent_MTases_sf"/>
</dbReference>
<dbReference type="InterPro" id="IPR041532">
    <property type="entry name" value="RlmI-like_PUA"/>
</dbReference>
<keyword evidence="6" id="KW-0949">S-adenosyl-L-methionine</keyword>
<comment type="caution">
    <text evidence="10">The sequence shown here is derived from an EMBL/GenBank/DDBJ whole genome shotgun (WGS) entry which is preliminary data.</text>
</comment>
<sequence>MPPRLILRKGRGQRQQAGHPWVYEGEIAAVKGRPADGSVVDCATWNGTFVGRGFYNSRSKIRMRILSRHPDDTLDHEFLHTRLAWALRRREKLYPQATSLRLVHAEGDLLPGLTVDRYGDAIVVQCAALGMDQRQDDIAGMLKDLTGIEHVYFRKTSACAATMAYR</sequence>
<evidence type="ECO:0000256" key="5">
    <source>
        <dbReference type="ARBA" id="ARBA00022679"/>
    </source>
</evidence>
<keyword evidence="7" id="KW-0694">RNA-binding</keyword>
<dbReference type="EMBL" id="AZHW01001058">
    <property type="protein sequence ID" value="ETW94509.1"/>
    <property type="molecule type" value="Genomic_DNA"/>
</dbReference>
<dbReference type="PATRIC" id="fig|1429438.4.peg.6513"/>
<dbReference type="InterPro" id="IPR002478">
    <property type="entry name" value="PUA"/>
</dbReference>
<comment type="subcellular location">
    <subcellularLocation>
        <location evidence="1">Cytoplasm</location>
    </subcellularLocation>
</comment>
<dbReference type="PANTHER" id="PTHR42873">
    <property type="entry name" value="RIBOSOMAL RNA LARGE SUBUNIT METHYLTRANSFERASE"/>
    <property type="match status" value="1"/>
</dbReference>
<keyword evidence="5" id="KW-0808">Transferase</keyword>
<dbReference type="GO" id="GO:0003723">
    <property type="term" value="F:RNA binding"/>
    <property type="evidence" value="ECO:0007669"/>
    <property type="project" value="UniProtKB-KW"/>
</dbReference>
<dbReference type="SUPFAM" id="SSF53335">
    <property type="entry name" value="S-adenosyl-L-methionine-dependent methyltransferases"/>
    <property type="match status" value="1"/>
</dbReference>
<dbReference type="CDD" id="cd21153">
    <property type="entry name" value="PUA_RlmI"/>
    <property type="match status" value="1"/>
</dbReference>
<evidence type="ECO:0000256" key="8">
    <source>
        <dbReference type="ARBA" id="ARBA00038091"/>
    </source>
</evidence>
<evidence type="ECO:0000256" key="7">
    <source>
        <dbReference type="ARBA" id="ARBA00022884"/>
    </source>
</evidence>
<accession>W4L9C7</accession>
<dbReference type="HOGENOM" id="CLU_1746474_0_0_7"/>
<keyword evidence="3" id="KW-0698">rRNA processing</keyword>
<evidence type="ECO:0000313" key="11">
    <source>
        <dbReference type="Proteomes" id="UP000019141"/>
    </source>
</evidence>
<keyword evidence="4" id="KW-0489">Methyltransferase</keyword>
<dbReference type="SUPFAM" id="SSF88697">
    <property type="entry name" value="PUA domain-like"/>
    <property type="match status" value="1"/>
</dbReference>
<evidence type="ECO:0000256" key="4">
    <source>
        <dbReference type="ARBA" id="ARBA00022603"/>
    </source>
</evidence>
<dbReference type="Proteomes" id="UP000019141">
    <property type="component" value="Unassembled WGS sequence"/>
</dbReference>
<organism evidence="10 11">
    <name type="scientific">Entotheonella factor</name>
    <dbReference type="NCBI Taxonomy" id="1429438"/>
    <lineage>
        <taxon>Bacteria</taxon>
        <taxon>Pseudomonadati</taxon>
        <taxon>Nitrospinota/Tectimicrobiota group</taxon>
        <taxon>Candidatus Tectimicrobiota</taxon>
        <taxon>Candidatus Entotheonellia</taxon>
        <taxon>Candidatus Entotheonellales</taxon>
        <taxon>Candidatus Entotheonellaceae</taxon>
        <taxon>Candidatus Entotheonella</taxon>
    </lineage>
</organism>
<keyword evidence="2" id="KW-0963">Cytoplasm</keyword>
<keyword evidence="11" id="KW-1185">Reference proteome</keyword>
<evidence type="ECO:0000259" key="9">
    <source>
        <dbReference type="SMART" id="SM00359"/>
    </source>
</evidence>
<dbReference type="Pfam" id="PF17785">
    <property type="entry name" value="PUA_3"/>
    <property type="match status" value="1"/>
</dbReference>
<evidence type="ECO:0000256" key="6">
    <source>
        <dbReference type="ARBA" id="ARBA00022691"/>
    </source>
</evidence>
<evidence type="ECO:0000256" key="3">
    <source>
        <dbReference type="ARBA" id="ARBA00022552"/>
    </source>
</evidence>
<dbReference type="InterPro" id="IPR036974">
    <property type="entry name" value="PUA_sf"/>
</dbReference>
<feature type="domain" description="PUA" evidence="9">
    <location>
        <begin position="3"/>
        <end position="88"/>
    </location>
</feature>
<dbReference type="CDD" id="cd11572">
    <property type="entry name" value="RlmI_M_like"/>
    <property type="match status" value="1"/>
</dbReference>
<dbReference type="GO" id="GO:0006364">
    <property type="term" value="P:rRNA processing"/>
    <property type="evidence" value="ECO:0007669"/>
    <property type="project" value="UniProtKB-KW"/>
</dbReference>
<reference evidence="10 11" key="1">
    <citation type="journal article" date="2014" name="Nature">
        <title>An environmental bacterial taxon with a large and distinct metabolic repertoire.</title>
        <authorList>
            <person name="Wilson M.C."/>
            <person name="Mori T."/>
            <person name="Ruckert C."/>
            <person name="Uria A.R."/>
            <person name="Helf M.J."/>
            <person name="Takada K."/>
            <person name="Gernert C."/>
            <person name="Steffens U.A."/>
            <person name="Heycke N."/>
            <person name="Schmitt S."/>
            <person name="Rinke C."/>
            <person name="Helfrich E.J."/>
            <person name="Brachmann A.O."/>
            <person name="Gurgui C."/>
            <person name="Wakimoto T."/>
            <person name="Kracht M."/>
            <person name="Crusemann M."/>
            <person name="Hentschel U."/>
            <person name="Abe I."/>
            <person name="Matsunaga S."/>
            <person name="Kalinowski J."/>
            <person name="Takeyama H."/>
            <person name="Piel J."/>
        </authorList>
    </citation>
    <scope>NUCLEOTIDE SEQUENCE [LARGE SCALE GENOMIC DNA]</scope>
    <source>
        <strain evidence="11">TSY1</strain>
    </source>
</reference>
<comment type="similarity">
    <text evidence="8">Belongs to the methyltransferase superfamily. RlmI family.</text>
</comment>
<dbReference type="InterPro" id="IPR015947">
    <property type="entry name" value="PUA-like_sf"/>
</dbReference>
<protein>
    <recommendedName>
        <fullName evidence="9">PUA domain-containing protein</fullName>
    </recommendedName>
</protein>
<evidence type="ECO:0000256" key="1">
    <source>
        <dbReference type="ARBA" id="ARBA00004496"/>
    </source>
</evidence>
<dbReference type="Gene3D" id="2.30.130.10">
    <property type="entry name" value="PUA domain"/>
    <property type="match status" value="1"/>
</dbReference>
<proteinExistence type="inferred from homology"/>
<dbReference type="Gene3D" id="3.30.750.80">
    <property type="entry name" value="RNA methyltransferase domain (HRMD) like"/>
    <property type="match status" value="1"/>
</dbReference>
<name>W4L9C7_ENTF1</name>
<dbReference type="SMART" id="SM00359">
    <property type="entry name" value="PUA"/>
    <property type="match status" value="1"/>
</dbReference>
<gene>
    <name evidence="10" type="ORF">ETSY1_34585</name>
</gene>
<evidence type="ECO:0000256" key="2">
    <source>
        <dbReference type="ARBA" id="ARBA00022490"/>
    </source>
</evidence>
<dbReference type="PROSITE" id="PS50890">
    <property type="entry name" value="PUA"/>
    <property type="match status" value="1"/>
</dbReference>
<dbReference type="AlphaFoldDB" id="W4L9C7"/>
<dbReference type="PANTHER" id="PTHR42873:SF1">
    <property type="entry name" value="S-ADENOSYLMETHIONINE-DEPENDENT METHYLTRANSFERASE DOMAIN-CONTAINING PROTEIN"/>
    <property type="match status" value="1"/>
</dbReference>